<organism evidence="2 3">
    <name type="scientific">Dreissena polymorpha</name>
    <name type="common">Zebra mussel</name>
    <name type="synonym">Mytilus polymorpha</name>
    <dbReference type="NCBI Taxonomy" id="45954"/>
    <lineage>
        <taxon>Eukaryota</taxon>
        <taxon>Metazoa</taxon>
        <taxon>Spiralia</taxon>
        <taxon>Lophotrochozoa</taxon>
        <taxon>Mollusca</taxon>
        <taxon>Bivalvia</taxon>
        <taxon>Autobranchia</taxon>
        <taxon>Heteroconchia</taxon>
        <taxon>Euheterodonta</taxon>
        <taxon>Imparidentia</taxon>
        <taxon>Neoheterodontei</taxon>
        <taxon>Myida</taxon>
        <taxon>Dreissenoidea</taxon>
        <taxon>Dreissenidae</taxon>
        <taxon>Dreissena</taxon>
    </lineage>
</organism>
<keyword evidence="3" id="KW-1185">Reference proteome</keyword>
<reference evidence="2" key="2">
    <citation type="submission" date="2020-11" db="EMBL/GenBank/DDBJ databases">
        <authorList>
            <person name="McCartney M.A."/>
            <person name="Auch B."/>
            <person name="Kono T."/>
            <person name="Mallez S."/>
            <person name="Becker A."/>
            <person name="Gohl D.M."/>
            <person name="Silverstein K.A.T."/>
            <person name="Koren S."/>
            <person name="Bechman K.B."/>
            <person name="Herman A."/>
            <person name="Abrahante J.E."/>
            <person name="Garbe J."/>
        </authorList>
    </citation>
    <scope>NUCLEOTIDE SEQUENCE</scope>
    <source>
        <strain evidence="2">Duluth1</strain>
        <tissue evidence="2">Whole animal</tissue>
    </source>
</reference>
<sequence>MDTLNIHLPPVIPDSYYDIPNHSHSTYQTSYSTPSWAPRDEPSRPFHNHGAEFDAQPRCLGNIEARECAVGHMEVVETDQDDVIADVTENGMLSWFDLYI</sequence>
<feature type="region of interest" description="Disordered" evidence="1">
    <location>
        <begin position="23"/>
        <end position="51"/>
    </location>
</feature>
<accession>A0A9D4MYD6</accession>
<evidence type="ECO:0000313" key="2">
    <source>
        <dbReference type="EMBL" id="KAH3883422.1"/>
    </source>
</evidence>
<feature type="compositionally biased region" description="Low complexity" evidence="1">
    <location>
        <begin position="23"/>
        <end position="35"/>
    </location>
</feature>
<dbReference type="EMBL" id="JAIWYP010000001">
    <property type="protein sequence ID" value="KAH3883422.1"/>
    <property type="molecule type" value="Genomic_DNA"/>
</dbReference>
<evidence type="ECO:0000256" key="1">
    <source>
        <dbReference type="SAM" id="MobiDB-lite"/>
    </source>
</evidence>
<comment type="caution">
    <text evidence="2">The sequence shown here is derived from an EMBL/GenBank/DDBJ whole genome shotgun (WGS) entry which is preliminary data.</text>
</comment>
<dbReference type="AlphaFoldDB" id="A0A9D4MYD6"/>
<name>A0A9D4MYD6_DREPO</name>
<proteinExistence type="predicted"/>
<dbReference type="Proteomes" id="UP000828390">
    <property type="component" value="Unassembled WGS sequence"/>
</dbReference>
<feature type="compositionally biased region" description="Basic and acidic residues" evidence="1">
    <location>
        <begin position="38"/>
        <end position="51"/>
    </location>
</feature>
<reference evidence="2" key="1">
    <citation type="journal article" date="2019" name="bioRxiv">
        <title>The Genome of the Zebra Mussel, Dreissena polymorpha: A Resource for Invasive Species Research.</title>
        <authorList>
            <person name="McCartney M.A."/>
            <person name="Auch B."/>
            <person name="Kono T."/>
            <person name="Mallez S."/>
            <person name="Zhang Y."/>
            <person name="Obille A."/>
            <person name="Becker A."/>
            <person name="Abrahante J.E."/>
            <person name="Garbe J."/>
            <person name="Badalamenti J.P."/>
            <person name="Herman A."/>
            <person name="Mangelson H."/>
            <person name="Liachko I."/>
            <person name="Sullivan S."/>
            <person name="Sone E.D."/>
            <person name="Koren S."/>
            <person name="Silverstein K.A.T."/>
            <person name="Beckman K.B."/>
            <person name="Gohl D.M."/>
        </authorList>
    </citation>
    <scope>NUCLEOTIDE SEQUENCE</scope>
    <source>
        <strain evidence="2">Duluth1</strain>
        <tissue evidence="2">Whole animal</tissue>
    </source>
</reference>
<evidence type="ECO:0000313" key="3">
    <source>
        <dbReference type="Proteomes" id="UP000828390"/>
    </source>
</evidence>
<gene>
    <name evidence="2" type="ORF">DPMN_007377</name>
</gene>
<protein>
    <submittedName>
        <fullName evidence="2">Uncharacterized protein</fullName>
    </submittedName>
</protein>